<dbReference type="AlphaFoldDB" id="A0A179BNX3"/>
<feature type="region of interest" description="Disordered" evidence="1">
    <location>
        <begin position="669"/>
        <end position="693"/>
    </location>
</feature>
<organism evidence="2 3">
    <name type="scientific">Acidithiobacillus ferrooxidans</name>
    <name type="common">Thiobacillus ferrooxidans</name>
    <dbReference type="NCBI Taxonomy" id="920"/>
    <lineage>
        <taxon>Bacteria</taxon>
        <taxon>Pseudomonadati</taxon>
        <taxon>Pseudomonadota</taxon>
        <taxon>Acidithiobacillia</taxon>
        <taxon>Acidithiobacillales</taxon>
        <taxon>Acidithiobacillaceae</taxon>
        <taxon>Acidithiobacillus</taxon>
    </lineage>
</organism>
<gene>
    <name evidence="2" type="ORF">A4H96_00950</name>
</gene>
<evidence type="ECO:0000313" key="3">
    <source>
        <dbReference type="Proteomes" id="UP000078302"/>
    </source>
</evidence>
<evidence type="ECO:0000256" key="1">
    <source>
        <dbReference type="SAM" id="MobiDB-lite"/>
    </source>
</evidence>
<feature type="compositionally biased region" description="Polar residues" evidence="1">
    <location>
        <begin position="671"/>
        <end position="693"/>
    </location>
</feature>
<dbReference type="EMBL" id="LVXZ01000012">
    <property type="protein sequence ID" value="OAP93342.1"/>
    <property type="molecule type" value="Genomic_DNA"/>
</dbReference>
<keyword evidence="3" id="KW-1185">Reference proteome</keyword>
<protein>
    <submittedName>
        <fullName evidence="2">Uncharacterized protein</fullName>
    </submittedName>
</protein>
<evidence type="ECO:0000313" key="2">
    <source>
        <dbReference type="EMBL" id="OAP93342.1"/>
    </source>
</evidence>
<dbReference type="OrthoDB" id="9147139at2"/>
<comment type="caution">
    <text evidence="2">The sequence shown here is derived from an EMBL/GenBank/DDBJ whole genome shotgun (WGS) entry which is preliminary data.</text>
</comment>
<dbReference type="Proteomes" id="UP000078302">
    <property type="component" value="Unassembled WGS sequence"/>
</dbReference>
<proteinExistence type="predicted"/>
<dbReference type="RefSeq" id="WP_064217842.1">
    <property type="nucleotide sequence ID" value="NZ_LVXZ01000012.1"/>
</dbReference>
<reference evidence="2 3" key="1">
    <citation type="submission" date="2016-04" db="EMBL/GenBank/DDBJ databases">
        <title>Acidithiobacillus ferrooxidans genome sequencing and assembly.</title>
        <authorList>
            <person name="Zhou Z."/>
        </authorList>
    </citation>
    <scope>NUCLEOTIDE SEQUENCE [LARGE SCALE GENOMIC DNA]</scope>
    <source>
        <strain evidence="2 3">BY0502</strain>
    </source>
</reference>
<name>A0A179BNX3_ACIFR</name>
<accession>A0A179BNX3</accession>
<sequence length="693" mass="79064">MSEPTTAIITGPASTVHREETESIRLGDWFVCPDEDKGRILACVTDIGSNYVHLEGMSLDVESRGGRYSWRQHRNDLHELILAPDWQALVARQVAECQNTSAKIMQQVQDITRRLGVRPQNAMIGEVPATAETAGGTALAVLSAEDDIAKYALDLKAAQKDDLPDLFKCMKSVQERMAEWMQMPMIPLRAQVHSLESVMEPLEERVFQVGLYAGLTEQAVQIAEGATAAYHDRLHIFQLRRYMDEECLLDYDAGGIDIQGIEAFDVWLTKPENRDRVLPHPRCMVAMRVRRRMKERDWEGSLRQLGIHIELARLDKLTFLFVRNGENLYRINTEIDFPEHIFPDSGDFMGGEPLMFRALGDHVDHFITVRAYESMVAENDAFEAKRQAWIADNPIAEWSAANPEKTGGQSPGRVEWLWEQANPCGSRFWHPRRHSDLDNYEALTPDSIHYDDAMRKIDAQQKEFNRIALIIQGLLDRSTALHPHPPVNLATQDGFEQMIVLVRDGSMVLTHGEKPDFEAYRRKLNALITPDSFFVGQDTAWALAEGEKECRRLDADRRNKSEWRPKYHRPYGNPGPGMVSQAKQVTFKKRVATKATFAWERQRAYNHYSDDLSLVPVKLTVLVDDLLNVSAYRTGDFKRFFADPRTRVEYLQWAPLLLAAEKWCQKKEASAHQTPDLNQADTGHQSPFPQADD</sequence>